<evidence type="ECO:0000313" key="1">
    <source>
        <dbReference type="EMBL" id="PKU70028.1"/>
    </source>
</evidence>
<dbReference type="Proteomes" id="UP000233837">
    <property type="component" value="Unassembled WGS sequence"/>
</dbReference>
<name>A0A2I0W314_9ASPA</name>
<dbReference type="Pfam" id="PF07107">
    <property type="entry name" value="WI12"/>
    <property type="match status" value="1"/>
</dbReference>
<dbReference type="EMBL" id="KZ502957">
    <property type="protein sequence ID" value="PKU70028.1"/>
    <property type="molecule type" value="Genomic_DNA"/>
</dbReference>
<dbReference type="PANTHER" id="PTHR33703">
    <property type="entry name" value="OS07G0691300 PROTEIN"/>
    <property type="match status" value="1"/>
</dbReference>
<reference evidence="1 2" key="1">
    <citation type="journal article" date="2016" name="Sci. Rep.">
        <title>The Dendrobium catenatum Lindl. genome sequence provides insights into polysaccharide synthase, floral development and adaptive evolution.</title>
        <authorList>
            <person name="Zhang G.Q."/>
            <person name="Xu Q."/>
            <person name="Bian C."/>
            <person name="Tsai W.C."/>
            <person name="Yeh C.M."/>
            <person name="Liu K.W."/>
            <person name="Yoshida K."/>
            <person name="Zhang L.S."/>
            <person name="Chang S.B."/>
            <person name="Chen F."/>
            <person name="Shi Y."/>
            <person name="Su Y.Y."/>
            <person name="Zhang Y.Q."/>
            <person name="Chen L.J."/>
            <person name="Yin Y."/>
            <person name="Lin M."/>
            <person name="Huang H."/>
            <person name="Deng H."/>
            <person name="Wang Z.W."/>
            <person name="Zhu S.L."/>
            <person name="Zhao X."/>
            <person name="Deng C."/>
            <person name="Niu S.C."/>
            <person name="Huang J."/>
            <person name="Wang M."/>
            <person name="Liu G.H."/>
            <person name="Yang H.J."/>
            <person name="Xiao X.J."/>
            <person name="Hsiao Y.Y."/>
            <person name="Wu W.L."/>
            <person name="Chen Y.Y."/>
            <person name="Mitsuda N."/>
            <person name="Ohme-Takagi M."/>
            <person name="Luo Y.B."/>
            <person name="Van de Peer Y."/>
            <person name="Liu Z.J."/>
        </authorList>
    </citation>
    <scope>NUCLEOTIDE SEQUENCE [LARGE SCALE GENOMIC DNA]</scope>
    <source>
        <tissue evidence="1">The whole plant</tissue>
    </source>
</reference>
<dbReference type="InterPro" id="IPR032710">
    <property type="entry name" value="NTF2-like_dom_sf"/>
</dbReference>
<dbReference type="PANTHER" id="PTHR33703:SF16">
    <property type="entry name" value="OS05G0342100 PROTEIN"/>
    <property type="match status" value="1"/>
</dbReference>
<dbReference type="InterPro" id="IPR009798">
    <property type="entry name" value="Wun1-like"/>
</dbReference>
<evidence type="ECO:0000313" key="2">
    <source>
        <dbReference type="Proteomes" id="UP000233837"/>
    </source>
</evidence>
<proteinExistence type="predicted"/>
<dbReference type="OrthoDB" id="1922476at2759"/>
<dbReference type="SUPFAM" id="SSF54427">
    <property type="entry name" value="NTF2-like"/>
    <property type="match status" value="1"/>
</dbReference>
<dbReference type="AlphaFoldDB" id="A0A2I0W314"/>
<accession>A0A2I0W314</accession>
<protein>
    <submittedName>
        <fullName evidence="1">Wound-induced protein 1</fullName>
    </submittedName>
</protein>
<keyword evidence="2" id="KW-1185">Reference proteome</keyword>
<gene>
    <name evidence="1" type="primary">WUN1</name>
    <name evidence="1" type="ORF">MA16_Dca014474</name>
</gene>
<dbReference type="Gene3D" id="3.10.450.50">
    <property type="match status" value="1"/>
</dbReference>
<sequence>MEEKKQIVLELYEGLASGETEKVAVLLTPDLEWWFHGPPGREHMMRVLTGVEEEDKRGFRFRPRLVVELGKWVVAEGWENREDVYWVHVWAVEGGIITKFREYFNTRVTVRELSPTNPASGWVVSDGSSGGPTVWESRGQLGRSMPGLVLAI</sequence>
<organism evidence="1 2">
    <name type="scientific">Dendrobium catenatum</name>
    <dbReference type="NCBI Taxonomy" id="906689"/>
    <lineage>
        <taxon>Eukaryota</taxon>
        <taxon>Viridiplantae</taxon>
        <taxon>Streptophyta</taxon>
        <taxon>Embryophyta</taxon>
        <taxon>Tracheophyta</taxon>
        <taxon>Spermatophyta</taxon>
        <taxon>Magnoliopsida</taxon>
        <taxon>Liliopsida</taxon>
        <taxon>Asparagales</taxon>
        <taxon>Orchidaceae</taxon>
        <taxon>Epidendroideae</taxon>
        <taxon>Malaxideae</taxon>
        <taxon>Dendrobiinae</taxon>
        <taxon>Dendrobium</taxon>
    </lineage>
</organism>
<reference evidence="1 2" key="2">
    <citation type="journal article" date="2017" name="Nature">
        <title>The Apostasia genome and the evolution of orchids.</title>
        <authorList>
            <person name="Zhang G.Q."/>
            <person name="Liu K.W."/>
            <person name="Li Z."/>
            <person name="Lohaus R."/>
            <person name="Hsiao Y.Y."/>
            <person name="Niu S.C."/>
            <person name="Wang J.Y."/>
            <person name="Lin Y.C."/>
            <person name="Xu Q."/>
            <person name="Chen L.J."/>
            <person name="Yoshida K."/>
            <person name="Fujiwara S."/>
            <person name="Wang Z.W."/>
            <person name="Zhang Y.Q."/>
            <person name="Mitsuda N."/>
            <person name="Wang M."/>
            <person name="Liu G.H."/>
            <person name="Pecoraro L."/>
            <person name="Huang H.X."/>
            <person name="Xiao X.J."/>
            <person name="Lin M."/>
            <person name="Wu X.Y."/>
            <person name="Wu W.L."/>
            <person name="Chen Y.Y."/>
            <person name="Chang S.B."/>
            <person name="Sakamoto S."/>
            <person name="Ohme-Takagi M."/>
            <person name="Yagi M."/>
            <person name="Zeng S.J."/>
            <person name="Shen C.Y."/>
            <person name="Yeh C.M."/>
            <person name="Luo Y.B."/>
            <person name="Tsai W.C."/>
            <person name="Van de Peer Y."/>
            <person name="Liu Z.J."/>
        </authorList>
    </citation>
    <scope>NUCLEOTIDE SEQUENCE [LARGE SCALE GENOMIC DNA]</scope>
    <source>
        <tissue evidence="1">The whole plant</tissue>
    </source>
</reference>